<gene>
    <name evidence="2" type="ORF">AXG93_3242s1000</name>
</gene>
<accession>A0A176WHB7</accession>
<protein>
    <submittedName>
        <fullName evidence="2">Uncharacterized protein</fullName>
    </submittedName>
</protein>
<feature type="compositionally biased region" description="Low complexity" evidence="1">
    <location>
        <begin position="159"/>
        <end position="169"/>
    </location>
</feature>
<sequence length="189" mass="20916">MLQSRRWMEKKFPIDFHGGRMRIYVNLATIETLVQLGPFYRCDQGRENGRGSVDATSKIHRHLREAFEQAMFVLSPLGTSSCLRLNSGGIRLALDVMPNPFLASWITSKASAGIRKSGFRELVSDDEDVKHRTSKANVSGLARPALGRTGREASECRRGSSSRPLPSSPCRKTPYYCPRSRGSEGNAGA</sequence>
<feature type="region of interest" description="Disordered" evidence="1">
    <location>
        <begin position="130"/>
        <end position="189"/>
    </location>
</feature>
<name>A0A176WHB7_MARPO</name>
<keyword evidence="3" id="KW-1185">Reference proteome</keyword>
<dbReference type="EMBL" id="LVLJ01000808">
    <property type="protein sequence ID" value="OAE32479.1"/>
    <property type="molecule type" value="Genomic_DNA"/>
</dbReference>
<organism evidence="2 3">
    <name type="scientific">Marchantia polymorpha subsp. ruderalis</name>
    <dbReference type="NCBI Taxonomy" id="1480154"/>
    <lineage>
        <taxon>Eukaryota</taxon>
        <taxon>Viridiplantae</taxon>
        <taxon>Streptophyta</taxon>
        <taxon>Embryophyta</taxon>
        <taxon>Marchantiophyta</taxon>
        <taxon>Marchantiopsida</taxon>
        <taxon>Marchantiidae</taxon>
        <taxon>Marchantiales</taxon>
        <taxon>Marchantiaceae</taxon>
        <taxon>Marchantia</taxon>
    </lineage>
</organism>
<evidence type="ECO:0000313" key="3">
    <source>
        <dbReference type="Proteomes" id="UP000077202"/>
    </source>
</evidence>
<reference evidence="2" key="1">
    <citation type="submission" date="2016-03" db="EMBL/GenBank/DDBJ databases">
        <title>Mechanisms controlling the formation of the plant cell surface in tip-growing cells are functionally conserved among land plants.</title>
        <authorList>
            <person name="Honkanen S."/>
            <person name="Jones V.A."/>
            <person name="Morieri G."/>
            <person name="Champion C."/>
            <person name="Hetherington A.J."/>
            <person name="Kelly S."/>
            <person name="Saint-Marcoux D."/>
            <person name="Proust H."/>
            <person name="Prescott H."/>
            <person name="Dolan L."/>
        </authorList>
    </citation>
    <scope>NUCLEOTIDE SEQUENCE [LARGE SCALE GENOMIC DNA]</scope>
    <source>
        <tissue evidence="2">Whole gametophyte</tissue>
    </source>
</reference>
<dbReference type="Proteomes" id="UP000077202">
    <property type="component" value="Unassembled WGS sequence"/>
</dbReference>
<comment type="caution">
    <text evidence="2">The sequence shown here is derived from an EMBL/GenBank/DDBJ whole genome shotgun (WGS) entry which is preliminary data.</text>
</comment>
<evidence type="ECO:0000256" key="1">
    <source>
        <dbReference type="SAM" id="MobiDB-lite"/>
    </source>
</evidence>
<dbReference type="AlphaFoldDB" id="A0A176WHB7"/>
<feature type="compositionally biased region" description="Basic and acidic residues" evidence="1">
    <location>
        <begin position="149"/>
        <end position="158"/>
    </location>
</feature>
<proteinExistence type="predicted"/>
<evidence type="ECO:0000313" key="2">
    <source>
        <dbReference type="EMBL" id="OAE32479.1"/>
    </source>
</evidence>